<feature type="transmembrane region" description="Helical" evidence="7">
    <location>
        <begin position="84"/>
        <end position="104"/>
    </location>
</feature>
<organism evidence="9">
    <name type="scientific">freshwater metagenome</name>
    <dbReference type="NCBI Taxonomy" id="449393"/>
    <lineage>
        <taxon>unclassified sequences</taxon>
        <taxon>metagenomes</taxon>
        <taxon>ecological metagenomes</taxon>
    </lineage>
</organism>
<name>A0A6J7CME7_9ZZZZ</name>
<keyword evidence="5 7" id="KW-1133">Transmembrane helix</keyword>
<reference evidence="9" key="1">
    <citation type="submission" date="2020-05" db="EMBL/GenBank/DDBJ databases">
        <authorList>
            <person name="Chiriac C."/>
            <person name="Salcher M."/>
            <person name="Ghai R."/>
            <person name="Kavagutti S V."/>
        </authorList>
    </citation>
    <scope>NUCLEOTIDE SEQUENCE</scope>
</reference>
<dbReference type="SUPFAM" id="SSF161098">
    <property type="entry name" value="MetI-like"/>
    <property type="match status" value="1"/>
</dbReference>
<keyword evidence="6 7" id="KW-0472">Membrane</keyword>
<evidence type="ECO:0000256" key="1">
    <source>
        <dbReference type="ARBA" id="ARBA00004651"/>
    </source>
</evidence>
<keyword evidence="2" id="KW-0813">Transport</keyword>
<feature type="transmembrane region" description="Helical" evidence="7">
    <location>
        <begin position="245"/>
        <end position="267"/>
    </location>
</feature>
<dbReference type="GO" id="GO:0055085">
    <property type="term" value="P:transmembrane transport"/>
    <property type="evidence" value="ECO:0007669"/>
    <property type="project" value="InterPro"/>
</dbReference>
<evidence type="ECO:0000256" key="3">
    <source>
        <dbReference type="ARBA" id="ARBA00022475"/>
    </source>
</evidence>
<feature type="transmembrane region" description="Helical" evidence="7">
    <location>
        <begin position="169"/>
        <end position="193"/>
    </location>
</feature>
<feature type="transmembrane region" description="Helical" evidence="7">
    <location>
        <begin position="276"/>
        <end position="296"/>
    </location>
</feature>
<gene>
    <name evidence="9" type="ORF">UFOPK3342_00340</name>
</gene>
<feature type="domain" description="ABC transmembrane type-1" evidence="8">
    <location>
        <begin position="78"/>
        <end position="297"/>
    </location>
</feature>
<evidence type="ECO:0000313" key="9">
    <source>
        <dbReference type="EMBL" id="CAB4859497.1"/>
    </source>
</evidence>
<evidence type="ECO:0000256" key="4">
    <source>
        <dbReference type="ARBA" id="ARBA00022692"/>
    </source>
</evidence>
<dbReference type="PROSITE" id="PS50928">
    <property type="entry name" value="ABC_TM1"/>
    <property type="match status" value="1"/>
</dbReference>
<evidence type="ECO:0000256" key="5">
    <source>
        <dbReference type="ARBA" id="ARBA00022989"/>
    </source>
</evidence>
<proteinExistence type="predicted"/>
<feature type="transmembrane region" description="Helical" evidence="7">
    <location>
        <begin position="214"/>
        <end position="239"/>
    </location>
</feature>
<feature type="transmembrane region" description="Helical" evidence="7">
    <location>
        <begin position="20"/>
        <end position="45"/>
    </location>
</feature>
<dbReference type="GO" id="GO:0005886">
    <property type="term" value="C:plasma membrane"/>
    <property type="evidence" value="ECO:0007669"/>
    <property type="project" value="UniProtKB-SubCell"/>
</dbReference>
<keyword evidence="3" id="KW-1003">Cell membrane</keyword>
<accession>A0A6J7CME7</accession>
<dbReference type="InterPro" id="IPR000515">
    <property type="entry name" value="MetI-like"/>
</dbReference>
<dbReference type="Pfam" id="PF00528">
    <property type="entry name" value="BPD_transp_1"/>
    <property type="match status" value="1"/>
</dbReference>
<dbReference type="Gene3D" id="1.10.3720.10">
    <property type="entry name" value="MetI-like"/>
    <property type="match status" value="1"/>
</dbReference>
<feature type="transmembrane region" description="Helical" evidence="7">
    <location>
        <begin position="116"/>
        <end position="137"/>
    </location>
</feature>
<evidence type="ECO:0000256" key="2">
    <source>
        <dbReference type="ARBA" id="ARBA00022448"/>
    </source>
</evidence>
<sequence>MGLTKQKSLLLSRKQKEAFVGYGFVSIPMALFLFLSVGIFFYAIYISTFDWGIMGPTKNVGLDNYRKAFSDPIFLKAIRNSVKYAALVVPIQSALGLYLALLVNSKIKGSKFFRSAFYFPSIASSAAITTLFIFLMAPDGVFNGVLRFFGVDTANLFNQGAWLSDSRTALYSIIGLNAWTTSGTMMLFYLANLQTLDSQYAEAAVMDGASRRQVFWYITMPLLKPAHLFVVATGMIGALQLYDQAILAGGADGSPDYSLMTVVLYIYNACFRKFEFGYASAIGVILFVIIFSLTLLQKSLFGSGAWKADN</sequence>
<keyword evidence="4 7" id="KW-0812">Transmembrane</keyword>
<dbReference type="CDD" id="cd06261">
    <property type="entry name" value="TM_PBP2"/>
    <property type="match status" value="1"/>
</dbReference>
<dbReference type="AlphaFoldDB" id="A0A6J7CME7"/>
<dbReference type="EMBL" id="CAFBLH010000006">
    <property type="protein sequence ID" value="CAB4859497.1"/>
    <property type="molecule type" value="Genomic_DNA"/>
</dbReference>
<evidence type="ECO:0000256" key="7">
    <source>
        <dbReference type="SAM" id="Phobius"/>
    </source>
</evidence>
<evidence type="ECO:0000256" key="6">
    <source>
        <dbReference type="ARBA" id="ARBA00023136"/>
    </source>
</evidence>
<comment type="subcellular location">
    <subcellularLocation>
        <location evidence="1">Cell membrane</location>
        <topology evidence="1">Multi-pass membrane protein</topology>
    </subcellularLocation>
</comment>
<dbReference type="PANTHER" id="PTHR30193">
    <property type="entry name" value="ABC TRANSPORTER PERMEASE PROTEIN"/>
    <property type="match status" value="1"/>
</dbReference>
<evidence type="ECO:0000259" key="8">
    <source>
        <dbReference type="PROSITE" id="PS50928"/>
    </source>
</evidence>
<dbReference type="InterPro" id="IPR035906">
    <property type="entry name" value="MetI-like_sf"/>
</dbReference>
<dbReference type="InterPro" id="IPR051393">
    <property type="entry name" value="ABC_transporter_permease"/>
</dbReference>
<dbReference type="PANTHER" id="PTHR30193:SF37">
    <property type="entry name" value="INNER MEMBRANE ABC TRANSPORTER PERMEASE PROTEIN YCJO"/>
    <property type="match status" value="1"/>
</dbReference>
<protein>
    <submittedName>
        <fullName evidence="9">Unannotated protein</fullName>
    </submittedName>
</protein>